<dbReference type="Pfam" id="PF05345">
    <property type="entry name" value="He_PIG"/>
    <property type="match status" value="3"/>
</dbReference>
<evidence type="ECO:0000256" key="1">
    <source>
        <dbReference type="SAM" id="MobiDB-lite"/>
    </source>
</evidence>
<evidence type="ECO:0000313" key="5">
    <source>
        <dbReference type="EMBL" id="KAK0720605.1"/>
    </source>
</evidence>
<dbReference type="EMBL" id="JAUKUA010000003">
    <property type="protein sequence ID" value="KAK0720605.1"/>
    <property type="molecule type" value="Genomic_DNA"/>
</dbReference>
<keyword evidence="2" id="KW-1133">Transmembrane helix</keyword>
<keyword evidence="2" id="KW-0812">Transmembrane</keyword>
<feature type="region of interest" description="Disordered" evidence="1">
    <location>
        <begin position="677"/>
        <end position="703"/>
    </location>
</feature>
<name>A0AA40DYQ6_9PEZI</name>
<evidence type="ECO:0000259" key="4">
    <source>
        <dbReference type="SMART" id="SM00736"/>
    </source>
</evidence>
<dbReference type="GO" id="GO:0005509">
    <property type="term" value="F:calcium ion binding"/>
    <property type="evidence" value="ECO:0007669"/>
    <property type="project" value="InterPro"/>
</dbReference>
<evidence type="ECO:0000313" key="6">
    <source>
        <dbReference type="Proteomes" id="UP001172102"/>
    </source>
</evidence>
<keyword evidence="6" id="KW-1185">Reference proteome</keyword>
<dbReference type="GO" id="GO:0016020">
    <property type="term" value="C:membrane"/>
    <property type="evidence" value="ECO:0007669"/>
    <property type="project" value="InterPro"/>
</dbReference>
<gene>
    <name evidence="5" type="ORF">B0H67DRAFT_453616</name>
</gene>
<dbReference type="InterPro" id="IPR015919">
    <property type="entry name" value="Cadherin-like_sf"/>
</dbReference>
<reference evidence="5" key="1">
    <citation type="submission" date="2023-06" db="EMBL/GenBank/DDBJ databases">
        <title>Genome-scale phylogeny and comparative genomics of the fungal order Sordariales.</title>
        <authorList>
            <consortium name="Lawrence Berkeley National Laboratory"/>
            <person name="Hensen N."/>
            <person name="Bonometti L."/>
            <person name="Westerberg I."/>
            <person name="Brannstrom I.O."/>
            <person name="Guillou S."/>
            <person name="Cros-Aarteil S."/>
            <person name="Calhoun S."/>
            <person name="Haridas S."/>
            <person name="Kuo A."/>
            <person name="Mondo S."/>
            <person name="Pangilinan J."/>
            <person name="Riley R."/>
            <person name="Labutti K."/>
            <person name="Andreopoulos B."/>
            <person name="Lipzen A."/>
            <person name="Chen C."/>
            <person name="Yanf M."/>
            <person name="Daum C."/>
            <person name="Ng V."/>
            <person name="Clum A."/>
            <person name="Steindorff A."/>
            <person name="Ohm R."/>
            <person name="Martin F."/>
            <person name="Silar P."/>
            <person name="Natvig D."/>
            <person name="Lalanne C."/>
            <person name="Gautier V."/>
            <person name="Ament-Velasquez S.L."/>
            <person name="Kruys A."/>
            <person name="Hutchinson M.I."/>
            <person name="Powell A.J."/>
            <person name="Barry K."/>
            <person name="Miller A.N."/>
            <person name="Grigoriev I.V."/>
            <person name="Debuchy R."/>
            <person name="Gladieux P."/>
            <person name="Thoren M.H."/>
            <person name="Johannesson H."/>
        </authorList>
    </citation>
    <scope>NUCLEOTIDE SEQUENCE</scope>
    <source>
        <strain evidence="5">SMH4607-1</strain>
    </source>
</reference>
<feature type="domain" description="Dystroglycan-type cadherin-like" evidence="4">
    <location>
        <begin position="139"/>
        <end position="239"/>
    </location>
</feature>
<dbReference type="Proteomes" id="UP001172102">
    <property type="component" value="Unassembled WGS sequence"/>
</dbReference>
<protein>
    <recommendedName>
        <fullName evidence="4">Dystroglycan-type cadherin-like domain-containing protein</fullName>
    </recommendedName>
</protein>
<feature type="chain" id="PRO_5041208590" description="Dystroglycan-type cadherin-like domain-containing protein" evidence="3">
    <location>
        <begin position="20"/>
        <end position="826"/>
    </location>
</feature>
<keyword evidence="3" id="KW-0732">Signal</keyword>
<organism evidence="5 6">
    <name type="scientific">Lasiosphaeris hirsuta</name>
    <dbReference type="NCBI Taxonomy" id="260670"/>
    <lineage>
        <taxon>Eukaryota</taxon>
        <taxon>Fungi</taxon>
        <taxon>Dikarya</taxon>
        <taxon>Ascomycota</taxon>
        <taxon>Pezizomycotina</taxon>
        <taxon>Sordariomycetes</taxon>
        <taxon>Sordariomycetidae</taxon>
        <taxon>Sordariales</taxon>
        <taxon>Lasiosphaeriaceae</taxon>
        <taxon>Lasiosphaeris</taxon>
    </lineage>
</organism>
<dbReference type="SUPFAM" id="SSF49313">
    <property type="entry name" value="Cadherin-like"/>
    <property type="match status" value="3"/>
</dbReference>
<proteinExistence type="predicted"/>
<feature type="non-terminal residue" evidence="5">
    <location>
        <position position="826"/>
    </location>
</feature>
<feature type="transmembrane region" description="Helical" evidence="2">
    <location>
        <begin position="477"/>
        <end position="501"/>
    </location>
</feature>
<dbReference type="InterPro" id="IPR013783">
    <property type="entry name" value="Ig-like_fold"/>
</dbReference>
<dbReference type="AlphaFoldDB" id="A0AA40DYQ6"/>
<keyword evidence="2" id="KW-0472">Membrane</keyword>
<dbReference type="InterPro" id="IPR006644">
    <property type="entry name" value="Cadg"/>
</dbReference>
<dbReference type="Gene3D" id="2.60.40.10">
    <property type="entry name" value="Immunoglobulins"/>
    <property type="match status" value="4"/>
</dbReference>
<accession>A0AA40DYQ6</accession>
<feature type="signal peptide" evidence="3">
    <location>
        <begin position="1"/>
        <end position="19"/>
    </location>
</feature>
<sequence>MASRVAFWAVFVLAGLSSAAPSIYFPINSQVPPVARVGQPFIFVFSPSTFSSSSKITYKLANSPAWLSIDGESRRLFGTPNDADITPGLVVGVPINLVATDETGSTTLGATLVVSRSTGPKVSIPLEKQVPRFGVFSSPASVLTPPQTPISFDLAPNTFSDPSGSPLNYYAVMADNTPLPAWISFDSGRLSFSGRTPPAESLIQPPQPFAFQVVASDVVGFAAASLRFEIVVGNHEITAEHTTILLNATVGSSLLYTDLRESIKIDGKPATADNPVIVSTPNMPPWLSVDKSTWHISGTIPETAKTTSFTVTLQDAFSDTLNLNILVELTDAAHQGPVLVKGDIPTLTATAGEHFTFDLGPYLTNPQGTEVSAVADASSSWVQVDSSKFRISGDVPKDFKESLVGITVQVRSKSSGKAEKLPLTMHIRTASSPGKASTAPDPKQTTLLTSTLEPTVFPTGGEQTSSADDDAAAPPNIILLAVLLPTLLLAIAVTCLLFWCFRRRKERKRPKLNTRDISGPLPGTFVMHTDGPFSHNYGSTQELGPSFHSSNSFGDLLGTEQKAFGEAHEGYGGNTNPAVPKPLNTVRLLPSIERTPSGDEEFGSIASDTTVTPLRLGKHELRNNRSLGYISETSIYEGRSGNTLTPDDNTLALLGNGSRNSFRDAVEVNIPSLVKARSMQPTAESAYTRPRSPPRTASSVTGSDHEILPLRTESRLGHYPPIQATGVNKFAWPWLRKNLLKGNAAGAAKGRPKFHTHGRSMSTIDTLAYRRTSDSSAAASPQSQTCLEEGGDLVSTISPPPRAASRLLPRPPTAVNSTRPVTRRGP</sequence>
<evidence type="ECO:0000256" key="2">
    <source>
        <dbReference type="SAM" id="Phobius"/>
    </source>
</evidence>
<feature type="region of interest" description="Disordered" evidence="1">
    <location>
        <begin position="772"/>
        <end position="826"/>
    </location>
</feature>
<dbReference type="SMART" id="SM00736">
    <property type="entry name" value="CADG"/>
    <property type="match status" value="1"/>
</dbReference>
<evidence type="ECO:0000256" key="3">
    <source>
        <dbReference type="SAM" id="SignalP"/>
    </source>
</evidence>
<comment type="caution">
    <text evidence="5">The sequence shown here is derived from an EMBL/GenBank/DDBJ whole genome shotgun (WGS) entry which is preliminary data.</text>
</comment>